<organism evidence="1 2">
    <name type="scientific">Edaphobacter modestus</name>
    <dbReference type="NCBI Taxonomy" id="388466"/>
    <lineage>
        <taxon>Bacteria</taxon>
        <taxon>Pseudomonadati</taxon>
        <taxon>Acidobacteriota</taxon>
        <taxon>Terriglobia</taxon>
        <taxon>Terriglobales</taxon>
        <taxon>Acidobacteriaceae</taxon>
        <taxon>Edaphobacter</taxon>
    </lineage>
</organism>
<protein>
    <submittedName>
        <fullName evidence="1">4-carboxymuconolactone decarboxylase</fullName>
    </submittedName>
</protein>
<evidence type="ECO:0000313" key="1">
    <source>
        <dbReference type="EMBL" id="RZU35263.1"/>
    </source>
</evidence>
<dbReference type="SUPFAM" id="SSF69118">
    <property type="entry name" value="AhpD-like"/>
    <property type="match status" value="1"/>
</dbReference>
<proteinExistence type="predicted"/>
<comment type="caution">
    <text evidence="1">The sequence shown here is derived from an EMBL/GenBank/DDBJ whole genome shotgun (WGS) entry which is preliminary data.</text>
</comment>
<evidence type="ECO:0000313" key="2">
    <source>
        <dbReference type="Proteomes" id="UP000292958"/>
    </source>
</evidence>
<dbReference type="RefSeq" id="WP_130424542.1">
    <property type="nucleotide sequence ID" value="NZ_SHKW01000003.1"/>
</dbReference>
<dbReference type="Gene3D" id="1.20.1290.10">
    <property type="entry name" value="AhpD-like"/>
    <property type="match status" value="1"/>
</dbReference>
<dbReference type="InterPro" id="IPR029032">
    <property type="entry name" value="AhpD-like"/>
</dbReference>
<dbReference type="Proteomes" id="UP000292958">
    <property type="component" value="Unassembled WGS sequence"/>
</dbReference>
<reference evidence="1 2" key="1">
    <citation type="submission" date="2019-02" db="EMBL/GenBank/DDBJ databases">
        <title>Genomic Encyclopedia of Archaeal and Bacterial Type Strains, Phase II (KMG-II): from individual species to whole genera.</title>
        <authorList>
            <person name="Goeker M."/>
        </authorList>
    </citation>
    <scope>NUCLEOTIDE SEQUENCE [LARGE SCALE GENOMIC DNA]</scope>
    <source>
        <strain evidence="1 2">DSM 18101</strain>
    </source>
</reference>
<sequence length="189" mass="21054">MSDKLTFGTFGRYTEIPVDQMTPEQKKGYEYVVKERGEAPGPYKIILQNPNLLQVLVPVGKYFQQSHSSLSDAEREIAVNLINAKWHAAYSNYEHEMIGERAGLPPEKVQALIAGLHTSFDDPRQQVVYDMTCTLIASRIVPQGLYERAVKLLGDTGLTDLTVLIGYFTSISMTLAAYDVPSNAIGLKR</sequence>
<dbReference type="PANTHER" id="PTHR34846:SF11">
    <property type="entry name" value="4-CARBOXYMUCONOLACTONE DECARBOXYLASE FAMILY PROTEIN (AFU_ORTHOLOGUE AFUA_6G11590)"/>
    <property type="match status" value="1"/>
</dbReference>
<dbReference type="AlphaFoldDB" id="A0A4Q7YF97"/>
<accession>A0A4Q7YF97</accession>
<keyword evidence="2" id="KW-1185">Reference proteome</keyword>
<dbReference type="PANTHER" id="PTHR34846">
    <property type="entry name" value="4-CARBOXYMUCONOLACTONE DECARBOXYLASE FAMILY PROTEIN (AFU_ORTHOLOGUE AFUA_6G11590)"/>
    <property type="match status" value="1"/>
</dbReference>
<gene>
    <name evidence="1" type="ORF">BDD14_6029</name>
</gene>
<dbReference type="EMBL" id="SHKW01000003">
    <property type="protein sequence ID" value="RZU35263.1"/>
    <property type="molecule type" value="Genomic_DNA"/>
</dbReference>
<dbReference type="OrthoDB" id="9129225at2"/>
<name>A0A4Q7YF97_9BACT</name>